<dbReference type="RefSeq" id="WP_204708148.1">
    <property type="nucleotide sequence ID" value="NZ_JBHSZV010000025.1"/>
</dbReference>
<protein>
    <submittedName>
        <fullName evidence="3">DUF6612 family protein</fullName>
    </submittedName>
</protein>
<name>A0ABW2ELV8_9BACI</name>
<gene>
    <name evidence="3" type="ORF">ACFQIC_10115</name>
</gene>
<reference evidence="4" key="1">
    <citation type="journal article" date="2019" name="Int. J. Syst. Evol. Microbiol.">
        <title>The Global Catalogue of Microorganisms (GCM) 10K type strain sequencing project: providing services to taxonomists for standard genome sequencing and annotation.</title>
        <authorList>
            <consortium name="The Broad Institute Genomics Platform"/>
            <consortium name="The Broad Institute Genome Sequencing Center for Infectious Disease"/>
            <person name="Wu L."/>
            <person name="Ma J."/>
        </authorList>
    </citation>
    <scope>NUCLEOTIDE SEQUENCE [LARGE SCALE GENOMIC DNA]</scope>
    <source>
        <strain evidence="4">CGMCC 4.1621</strain>
    </source>
</reference>
<dbReference type="InterPro" id="IPR046720">
    <property type="entry name" value="DUF6612"/>
</dbReference>
<organism evidence="3 4">
    <name type="scientific">Halobacillus seohaensis</name>
    <dbReference type="NCBI Taxonomy" id="447421"/>
    <lineage>
        <taxon>Bacteria</taxon>
        <taxon>Bacillati</taxon>
        <taxon>Bacillota</taxon>
        <taxon>Bacilli</taxon>
        <taxon>Bacillales</taxon>
        <taxon>Bacillaceae</taxon>
        <taxon>Halobacillus</taxon>
    </lineage>
</organism>
<dbReference type="Pfam" id="PF20316">
    <property type="entry name" value="DUF6612"/>
    <property type="match status" value="1"/>
</dbReference>
<keyword evidence="2" id="KW-0732">Signal</keyword>
<keyword evidence="4" id="KW-1185">Reference proteome</keyword>
<feature type="compositionally biased region" description="Acidic residues" evidence="1">
    <location>
        <begin position="24"/>
        <end position="43"/>
    </location>
</feature>
<feature type="signal peptide" evidence="2">
    <location>
        <begin position="1"/>
        <end position="25"/>
    </location>
</feature>
<dbReference type="EMBL" id="JBHSZV010000025">
    <property type="protein sequence ID" value="MFC7062212.1"/>
    <property type="molecule type" value="Genomic_DNA"/>
</dbReference>
<feature type="chain" id="PRO_5045771713" evidence="2">
    <location>
        <begin position="26"/>
        <end position="298"/>
    </location>
</feature>
<evidence type="ECO:0000313" key="4">
    <source>
        <dbReference type="Proteomes" id="UP001596410"/>
    </source>
</evidence>
<evidence type="ECO:0000313" key="3">
    <source>
        <dbReference type="EMBL" id="MFC7062212.1"/>
    </source>
</evidence>
<feature type="region of interest" description="Disordered" evidence="1">
    <location>
        <begin position="22"/>
        <end position="66"/>
    </location>
</feature>
<dbReference type="Proteomes" id="UP001596410">
    <property type="component" value="Unassembled WGS sequence"/>
</dbReference>
<dbReference type="PROSITE" id="PS51257">
    <property type="entry name" value="PROKAR_LIPOPROTEIN"/>
    <property type="match status" value="1"/>
</dbReference>
<evidence type="ECO:0000256" key="1">
    <source>
        <dbReference type="SAM" id="MobiDB-lite"/>
    </source>
</evidence>
<feature type="compositionally biased region" description="Basic and acidic residues" evidence="1">
    <location>
        <begin position="44"/>
        <end position="53"/>
    </location>
</feature>
<accession>A0ABW2ELV8</accession>
<proteinExistence type="predicted"/>
<sequence>MKKLTAYILLAFMMMLIACSGDSSGEDNTENETMLEEEQTSEETAEKTEKETSESSEDTNSPGSGDAEQILRQSAKVMADLTSFLAEGEFTEDTTTNGQNEKTETKLTMEMVQDGSTQMYAQSNTLSNINTDDDTEMYLVEDVVYIKSEGRWFSMPMNSDSGQMFEMFKVLDDERLEDYVSFGKSFDVIDNDDHYLLTFSGDDEDYKSVVMGASESMLGNSLKEHYENMEITGTYEIKIDKDTYYMRGYNTEYELTTTGELGDVKTYHNSTYAISNFNEYDEITVPGEVVEQAESFQE</sequence>
<evidence type="ECO:0000256" key="2">
    <source>
        <dbReference type="SAM" id="SignalP"/>
    </source>
</evidence>
<dbReference type="Gene3D" id="2.50.20.20">
    <property type="match status" value="1"/>
</dbReference>
<comment type="caution">
    <text evidence="3">The sequence shown here is derived from an EMBL/GenBank/DDBJ whole genome shotgun (WGS) entry which is preliminary data.</text>
</comment>